<dbReference type="FunFam" id="1.20.920.10:FF:000064">
    <property type="entry name" value="Polybromo 1"/>
    <property type="match status" value="1"/>
</dbReference>
<dbReference type="Pfam" id="PF10392">
    <property type="entry name" value="COG5_N"/>
    <property type="match status" value="1"/>
</dbReference>
<dbReference type="Pfam" id="PF00439">
    <property type="entry name" value="Bromodomain"/>
    <property type="match status" value="6"/>
</dbReference>
<dbReference type="Gene3D" id="1.10.30.10">
    <property type="entry name" value="High mobility group box domain"/>
    <property type="match status" value="1"/>
</dbReference>
<dbReference type="FunFam" id="1.20.920.10:FF:000009">
    <property type="entry name" value="Protein polybromo-1 isoform 1"/>
    <property type="match status" value="1"/>
</dbReference>
<dbReference type="GO" id="GO:0016514">
    <property type="term" value="C:SWI/SNF complex"/>
    <property type="evidence" value="ECO:0007669"/>
    <property type="project" value="TreeGrafter"/>
</dbReference>
<dbReference type="CDD" id="cd04717">
    <property type="entry name" value="BAH_polybromo"/>
    <property type="match status" value="1"/>
</dbReference>
<dbReference type="Pfam" id="PF20649">
    <property type="entry name" value="COG5_C"/>
    <property type="match status" value="1"/>
</dbReference>
<keyword evidence="7 9" id="KW-0539">Nucleus</keyword>
<protein>
    <submittedName>
        <fullName evidence="15">CLUMA_CG019085, isoform A</fullName>
    </submittedName>
</protein>
<organism evidence="15 16">
    <name type="scientific">Clunio marinus</name>
    <dbReference type="NCBI Taxonomy" id="568069"/>
    <lineage>
        <taxon>Eukaryota</taxon>
        <taxon>Metazoa</taxon>
        <taxon>Ecdysozoa</taxon>
        <taxon>Arthropoda</taxon>
        <taxon>Hexapoda</taxon>
        <taxon>Insecta</taxon>
        <taxon>Pterygota</taxon>
        <taxon>Neoptera</taxon>
        <taxon>Endopterygota</taxon>
        <taxon>Diptera</taxon>
        <taxon>Nematocera</taxon>
        <taxon>Chironomoidea</taxon>
        <taxon>Chironomidae</taxon>
        <taxon>Clunio</taxon>
    </lineage>
</organism>
<dbReference type="CDD" id="cd05524">
    <property type="entry name" value="Bromo_polybromo_I"/>
    <property type="match status" value="1"/>
</dbReference>
<feature type="domain" description="Bromo" evidence="12">
    <location>
        <begin position="1221"/>
        <end position="1291"/>
    </location>
</feature>
<feature type="domain" description="BAH" evidence="14">
    <location>
        <begin position="1807"/>
        <end position="1925"/>
    </location>
</feature>
<dbReference type="InterPro" id="IPR037382">
    <property type="entry name" value="Rsc/polybromo"/>
</dbReference>
<dbReference type="CDD" id="cd05526">
    <property type="entry name" value="Bromo_polybromo_VI"/>
    <property type="match status" value="1"/>
</dbReference>
<dbReference type="InterPro" id="IPR043151">
    <property type="entry name" value="BAH_sf"/>
</dbReference>
<dbReference type="Pfam" id="PF00505">
    <property type="entry name" value="HMG_box"/>
    <property type="match status" value="1"/>
</dbReference>
<keyword evidence="10" id="KW-0175">Coiled coil</keyword>
<feature type="domain" description="Bromo" evidence="12">
    <location>
        <begin position="1049"/>
        <end position="1119"/>
    </location>
</feature>
<dbReference type="InterPro" id="IPR018359">
    <property type="entry name" value="Bromodomain_CS"/>
</dbReference>
<feature type="domain" description="Bromo" evidence="12">
    <location>
        <begin position="742"/>
        <end position="812"/>
    </location>
</feature>
<keyword evidence="5 8" id="KW-0103">Bromodomain</keyword>
<dbReference type="InterPro" id="IPR001487">
    <property type="entry name" value="Bromodomain"/>
</dbReference>
<dbReference type="PROSITE" id="PS00633">
    <property type="entry name" value="BROMODOMAIN_1"/>
    <property type="match status" value="2"/>
</dbReference>
<evidence type="ECO:0000259" key="13">
    <source>
        <dbReference type="PROSITE" id="PS50118"/>
    </source>
</evidence>
<dbReference type="SMART" id="SM00297">
    <property type="entry name" value="BROMO"/>
    <property type="match status" value="6"/>
</dbReference>
<keyword evidence="9" id="KW-0238">DNA-binding</keyword>
<dbReference type="PANTHER" id="PTHR16062:SF19">
    <property type="entry name" value="PROTEIN POLYBROMO-1"/>
    <property type="match status" value="1"/>
</dbReference>
<gene>
    <name evidence="15" type="primary">putative Protein polybromo-1</name>
    <name evidence="15" type="ORF">CLUMA_CG019085</name>
</gene>
<evidence type="ECO:0000256" key="2">
    <source>
        <dbReference type="ARBA" id="ARBA00022737"/>
    </source>
</evidence>
<feature type="compositionally biased region" description="Polar residues" evidence="11">
    <location>
        <begin position="1148"/>
        <end position="1160"/>
    </location>
</feature>
<comment type="subcellular location">
    <subcellularLocation>
        <location evidence="1">Nucleus</location>
    </subcellularLocation>
</comment>
<dbReference type="GO" id="GO:0003682">
    <property type="term" value="F:chromatin binding"/>
    <property type="evidence" value="ECO:0007669"/>
    <property type="project" value="InterPro"/>
</dbReference>
<dbReference type="SMART" id="SM00439">
    <property type="entry name" value="BAH"/>
    <property type="match status" value="2"/>
</dbReference>
<dbReference type="GO" id="GO:0003677">
    <property type="term" value="F:DNA binding"/>
    <property type="evidence" value="ECO:0007669"/>
    <property type="project" value="UniProtKB-UniRule"/>
</dbReference>
<keyword evidence="6" id="KW-0804">Transcription</keyword>
<evidence type="ECO:0000256" key="11">
    <source>
        <dbReference type="SAM" id="MobiDB-lite"/>
    </source>
</evidence>
<dbReference type="GO" id="GO:0016586">
    <property type="term" value="C:RSC-type complex"/>
    <property type="evidence" value="ECO:0007669"/>
    <property type="project" value="InterPro"/>
</dbReference>
<keyword evidence="2" id="KW-0677">Repeat</keyword>
<dbReference type="SMART" id="SM00398">
    <property type="entry name" value="HMG"/>
    <property type="match status" value="1"/>
</dbReference>
<name>A0A1J1J313_9DIPT</name>
<keyword evidence="3" id="KW-0156">Chromatin regulator</keyword>
<keyword evidence="4" id="KW-0805">Transcription regulation</keyword>
<dbReference type="InterPro" id="IPR009071">
    <property type="entry name" value="HMG_box_dom"/>
</dbReference>
<feature type="region of interest" description="Disordered" evidence="11">
    <location>
        <begin position="840"/>
        <end position="877"/>
    </location>
</feature>
<proteinExistence type="predicted"/>
<evidence type="ECO:0000256" key="5">
    <source>
        <dbReference type="ARBA" id="ARBA00023117"/>
    </source>
</evidence>
<dbReference type="GO" id="GO:0006338">
    <property type="term" value="P:chromatin remodeling"/>
    <property type="evidence" value="ECO:0007669"/>
    <property type="project" value="InterPro"/>
</dbReference>
<dbReference type="PANTHER" id="PTHR16062">
    <property type="entry name" value="SWI/SNF-RELATED"/>
    <property type="match status" value="1"/>
</dbReference>
<dbReference type="CDD" id="cd05517">
    <property type="entry name" value="Bromo_polybromo_II"/>
    <property type="match status" value="1"/>
</dbReference>
<evidence type="ECO:0000256" key="6">
    <source>
        <dbReference type="ARBA" id="ARBA00023163"/>
    </source>
</evidence>
<reference evidence="15 16" key="1">
    <citation type="submission" date="2015-04" db="EMBL/GenBank/DDBJ databases">
        <authorList>
            <person name="Syromyatnikov M.Y."/>
            <person name="Popov V.N."/>
        </authorList>
    </citation>
    <scope>NUCLEOTIDE SEQUENCE [LARGE SCALE GENOMIC DNA]</scope>
</reference>
<dbReference type="InterPro" id="IPR036427">
    <property type="entry name" value="Bromodomain-like_sf"/>
</dbReference>
<feature type="domain" description="Bromo" evidence="12">
    <location>
        <begin position="1349"/>
        <end position="1419"/>
    </location>
</feature>
<dbReference type="STRING" id="568069.A0A1J1J313"/>
<dbReference type="PRINTS" id="PR00503">
    <property type="entry name" value="BROMODOMAIN"/>
</dbReference>
<dbReference type="SUPFAM" id="SSF47370">
    <property type="entry name" value="Bromodomain"/>
    <property type="match status" value="6"/>
</dbReference>
<evidence type="ECO:0000259" key="14">
    <source>
        <dbReference type="PROSITE" id="PS51038"/>
    </source>
</evidence>
<evidence type="ECO:0000256" key="1">
    <source>
        <dbReference type="ARBA" id="ARBA00004123"/>
    </source>
</evidence>
<dbReference type="PROSITE" id="PS50118">
    <property type="entry name" value="HMG_BOX_2"/>
    <property type="match status" value="1"/>
</dbReference>
<evidence type="ECO:0000256" key="8">
    <source>
        <dbReference type="PROSITE-ProRule" id="PRU00035"/>
    </source>
</evidence>
<feature type="region of interest" description="Disordered" evidence="11">
    <location>
        <begin position="1133"/>
        <end position="1183"/>
    </location>
</feature>
<feature type="domain" description="HMG box" evidence="13">
    <location>
        <begin position="2037"/>
        <end position="2105"/>
    </location>
</feature>
<dbReference type="PROSITE" id="PS50014">
    <property type="entry name" value="BROMODOMAIN_2"/>
    <property type="match status" value="5"/>
</dbReference>
<dbReference type="Gene3D" id="1.20.920.10">
    <property type="entry name" value="Bromodomain-like"/>
    <property type="match status" value="6"/>
</dbReference>
<dbReference type="InterPro" id="IPR036910">
    <property type="entry name" value="HMG_box_dom_sf"/>
</dbReference>
<evidence type="ECO:0000256" key="3">
    <source>
        <dbReference type="ARBA" id="ARBA00022853"/>
    </source>
</evidence>
<dbReference type="SUPFAM" id="SSF47095">
    <property type="entry name" value="HMG-box"/>
    <property type="match status" value="1"/>
</dbReference>
<dbReference type="InterPro" id="IPR001025">
    <property type="entry name" value="BAH_dom"/>
</dbReference>
<feature type="DNA-binding region" description="HMG box" evidence="9">
    <location>
        <begin position="2037"/>
        <end position="2105"/>
    </location>
</feature>
<dbReference type="Proteomes" id="UP000183832">
    <property type="component" value="Unassembled WGS sequence"/>
</dbReference>
<keyword evidence="16" id="KW-1185">Reference proteome</keyword>
<dbReference type="FunFam" id="1.20.920.10:FF:000045">
    <property type="entry name" value="protein polybromo-1"/>
    <property type="match status" value="1"/>
</dbReference>
<evidence type="ECO:0000256" key="10">
    <source>
        <dbReference type="SAM" id="Coils"/>
    </source>
</evidence>
<dbReference type="EMBL" id="CVRI01000066">
    <property type="protein sequence ID" value="CRL06354.1"/>
    <property type="molecule type" value="Genomic_DNA"/>
</dbReference>
<dbReference type="Gene3D" id="2.30.30.490">
    <property type="match status" value="2"/>
</dbReference>
<evidence type="ECO:0000259" key="12">
    <source>
        <dbReference type="PROSITE" id="PS50014"/>
    </source>
</evidence>
<dbReference type="Pfam" id="PF01426">
    <property type="entry name" value="BAH"/>
    <property type="match status" value="2"/>
</dbReference>
<dbReference type="PROSITE" id="PS51038">
    <property type="entry name" value="BAH"/>
    <property type="match status" value="2"/>
</dbReference>
<dbReference type="InterPro" id="IPR048485">
    <property type="entry name" value="COG5_helical"/>
</dbReference>
<dbReference type="OrthoDB" id="10009055at2759"/>
<evidence type="ECO:0000256" key="7">
    <source>
        <dbReference type="ARBA" id="ARBA00023242"/>
    </source>
</evidence>
<feature type="coiled-coil region" evidence="10">
    <location>
        <begin position="77"/>
        <end position="122"/>
    </location>
</feature>
<accession>A0A1J1J313</accession>
<evidence type="ECO:0000256" key="9">
    <source>
        <dbReference type="PROSITE-ProRule" id="PRU00267"/>
    </source>
</evidence>
<evidence type="ECO:0000313" key="15">
    <source>
        <dbReference type="EMBL" id="CRL06354.1"/>
    </source>
</evidence>
<dbReference type="FunFam" id="1.20.920.10:FF:000006">
    <property type="entry name" value="protein polybromo-1 isoform X1"/>
    <property type="match status" value="1"/>
</dbReference>
<evidence type="ECO:0000256" key="4">
    <source>
        <dbReference type="ARBA" id="ARBA00023015"/>
    </source>
</evidence>
<dbReference type="InterPro" id="IPR049176">
    <property type="entry name" value="COG5_N"/>
</dbReference>
<dbReference type="GO" id="GO:0006368">
    <property type="term" value="P:transcription elongation by RNA polymerase II"/>
    <property type="evidence" value="ECO:0007669"/>
    <property type="project" value="TreeGrafter"/>
</dbReference>
<evidence type="ECO:0000313" key="16">
    <source>
        <dbReference type="Proteomes" id="UP000183832"/>
    </source>
</evidence>
<sequence length="2316" mass="264795">MVQPTVFEKIENDEFLKNFLTNEKSENINNNLSFPEQIKKLTDGLDLISAELKQKIRSDYPTLIKHSSNASKLMVALESLDSDLLELQSSLDHLKKQIYVPYDQLESQIKVLERLHNTTQLLRKISRFLQLHRKLKEMKELNKQATIILELDSLVQDKDLLKIDILIDERASAINSKQRLLHIANRDLSNGIQENKEDAIIRSLEIYRNMNMLETFLNNQIESYINDIRQAIKQCFNGADVATLQKTSIKGSPTSLKGNPKVPGKVPTLTTSMNFRNKLLTALEWLFTDELYSYCEQAMAIHRCLKKVTSGYIADNPSRDFLLKFSKALTELLKTSFEESPVHVLQNLQQNLPKLLSYFNNLQEKLSKEMELSKNIFGSMTSGYIEKCASNLKISNENITDEVVDQMIRNAASELTVSMIDEDLLNSVISVFCACNQDFWTKVKGNLRHGTDAEQVLSIPNSAQIININYSNLIYHHQVVVEQMLMNLDLQKKNKQAYEKIKRNLDDGRNITLSILHHLTSQMMSTISIIFLSMIREPSINTDNINVATSSLYMRELQDFLNRSWTTHMSQFNDKPAVNSCAKELSIKIIDRFVQNISILRPISTKGRQRIKSDCSQLESIIQGIVGDLSLLGNSYRTLRSMSTLIIESAENLAATETTLIPSFIILFMLFGHAADDLMSPHKAAEVLMNKRRRTSSDIETDDSDDSEQFTVTPTVRKRKKLDPMELCQQLYDSIRNIKKEDGTMLCDTFIRAPKRRQEPSYYEIVTNPIDLLRVQQKLKTDSYEDLSELSSDIELLVNNAKAFYKPESDEYDDACTLWEVFNANKAKILESLTEDPSSASLSAELKPRQTRGIGRARKSTTVDDDQTSENSSENNEFDPYEELFAAVMTAVDPLDDRSLHTMFQLLPSKKHYPEYYAVIEHPIDLKFIANKIQTNAYTSLNEMEKDLLQMVKNAQIFNEPGSQIYKDAKTLKRIFMQRKLEIESGKYKRPSRGRGRPIIHSAACAALKEELETSEEELDDLDDETTSGPIWQLFDNLYNQSSSDGSLGGTPLGESLWKLPNRRFHPEYYTLIKKPISMSMVQKKLRKNEYANVTELSADLYQMIDNAKKANPTSSKLYKDASKMQKILNQKLVDDGLEDDDTEDTDSSNVYPSPATSTGGEKKKKGRPRIHPLPSVSPAPIVTPTTVTPVGAKYYRFPNNPILKKKLMTIHKYLLDYTIDDRQPMEPFLEKPSKKLYPDYYQIIQHPIDMNTIEKNIENDRYGTVDDIVGDYRLMFSNCRKYNEENSMIYDDANRLEKVLNTKLKELSGVTDRRPKLLKAQGKKAHAILDGKLRQLFETIRDYKDPKSNRQVATIFMKLPSKMDYPDYYEIISKPIDLEKIGLKLKSQQYDTVDELSADLMLMFENACKYNEPDSQIYKDALILQQVCIQTKQALRMEDENVPDVPQVVVDLLMQLFTTVYNCQDEEGRCYSDSMAELPEYDEIEGVKQRAISLDLIKRRLDKGIYKRLDVFQEDIFACFERARRLSRTDSQVFEDSIEMQSFFIKKRDELCKNGEVLSSPALTFTAVHLSAAVENMRQTKILQEEEPEPEVETNVVAPAQSESMSIDNGKVFTPGDFVYYSLSDDTTPGILYIERLFTSPEGEKLCYGNIYLRPYQTYHLTTRKFLEQEVFKSDQHQTVPLKELQQKCFVMSVKDYFKLKPESYADKDVYVCEFRYNSRARSFKKIKAWPFQTGTKVMLRENPLEPKRVQSVFKDRPVDPLKLELPVDEVDLALIEKDKPNVVVSVEGSDESNTYYEQFTTICSGIVKTGDYVYVATESGKQAIAQINSIWETKDGKSFFRGPWLLTPQELPQALLLNRLQYRQEVFLSTVQETTPTVGILGRCCVLEYGDYTTQRPTEIPEADTYLCESIYDEFNKQIKKMQSPGGLKKFTYSQAVTLDEIFYFRRPISVQKVLKNEAVDVKSGALSDVEHLKLEAHGGTNSNDVLGLTEDSMDTDIGSADGFGVNTSSPIPTQLVTPVSTSKRPAAFTGGKSGKKVITGYILYSSEVRKAKVLENPECKFGDISRMIGDEWRALPTVERRQWEDRASAINEQNASKYAEDMALNGNAGKDSPNMSSSSLILTPNQLSQQHEFVLNQVFECGWDKCDYQFEDPGDALEHAVAEGVGCVQRYFNQLSAGQSEPIVFHCLWRNCIRAKRNQPPLPNIQRLQNVISYVSTPVEPLFVTVPPRPQRVLHSEAYIRYIEGLQNNSPHVGQWTKTMKATRESLGTDTSRLPTHWLGERGKGKPDEVVDALWNLRSYMWRDALSLNRNQF</sequence>
<feature type="compositionally biased region" description="Acidic residues" evidence="11">
    <location>
        <begin position="1136"/>
        <end position="1147"/>
    </location>
</feature>
<feature type="domain" description="Bromo" evidence="12">
    <location>
        <begin position="896"/>
        <end position="966"/>
    </location>
</feature>
<feature type="domain" description="BAH" evidence="14">
    <location>
        <begin position="1612"/>
        <end position="1729"/>
    </location>
</feature>